<dbReference type="Gene3D" id="3.40.50.620">
    <property type="entry name" value="HUPs"/>
    <property type="match status" value="1"/>
</dbReference>
<dbReference type="InterPro" id="IPR002305">
    <property type="entry name" value="aa-tRNA-synth_Ic"/>
</dbReference>
<comment type="subcellular location">
    <subcellularLocation>
        <location evidence="8">Cytoplasm</location>
    </subcellularLocation>
</comment>
<evidence type="ECO:0000256" key="3">
    <source>
        <dbReference type="ARBA" id="ARBA00022741"/>
    </source>
</evidence>
<feature type="binding site" evidence="8">
    <location>
        <position position="134"/>
    </location>
    <ligand>
        <name>L-tryptophan</name>
        <dbReference type="ChEBI" id="CHEBI:57912"/>
    </ligand>
</feature>
<evidence type="ECO:0000256" key="5">
    <source>
        <dbReference type="ARBA" id="ARBA00022917"/>
    </source>
</evidence>
<evidence type="ECO:0000313" key="11">
    <source>
        <dbReference type="Proteomes" id="UP000237350"/>
    </source>
</evidence>
<dbReference type="EMBL" id="LPWH01000122">
    <property type="protein sequence ID" value="POQ98572.1"/>
    <property type="molecule type" value="Genomic_DNA"/>
</dbReference>
<evidence type="ECO:0000256" key="1">
    <source>
        <dbReference type="ARBA" id="ARBA00005594"/>
    </source>
</evidence>
<evidence type="ECO:0000256" key="6">
    <source>
        <dbReference type="ARBA" id="ARBA00023146"/>
    </source>
</evidence>
<evidence type="ECO:0000256" key="4">
    <source>
        <dbReference type="ARBA" id="ARBA00022840"/>
    </source>
</evidence>
<dbReference type="InterPro" id="IPR050203">
    <property type="entry name" value="Trp-tRNA_synthetase"/>
</dbReference>
<protein>
    <recommendedName>
        <fullName evidence="8">Tryptophan--tRNA ligase</fullName>
        <ecNumber evidence="8">6.1.1.2</ecNumber>
    </recommendedName>
    <alternativeName>
        <fullName evidence="8">Tryptophanyl-tRNA synthetase</fullName>
        <shortName evidence="8">TrpRS</shortName>
    </alternativeName>
</protein>
<feature type="binding site" evidence="8">
    <location>
        <begin position="192"/>
        <end position="196"/>
    </location>
    <ligand>
        <name>ATP</name>
        <dbReference type="ChEBI" id="CHEBI:30616"/>
    </ligand>
</feature>
<dbReference type="Gene3D" id="1.10.240.10">
    <property type="entry name" value="Tyrosyl-Transfer RNA Synthetase"/>
    <property type="match status" value="1"/>
</dbReference>
<gene>
    <name evidence="8" type="primary">trpS</name>
    <name evidence="10" type="ORF">AU468_13240</name>
</gene>
<dbReference type="InterPro" id="IPR002306">
    <property type="entry name" value="Trp-tRNA-ligase"/>
</dbReference>
<dbReference type="PROSITE" id="PS00178">
    <property type="entry name" value="AA_TRNA_LIGASE_I"/>
    <property type="match status" value="1"/>
</dbReference>
<evidence type="ECO:0000256" key="9">
    <source>
        <dbReference type="RuleBase" id="RU363036"/>
    </source>
</evidence>
<evidence type="ECO:0000313" key="10">
    <source>
        <dbReference type="EMBL" id="POQ98572.1"/>
    </source>
</evidence>
<dbReference type="EC" id="6.1.1.2" evidence="8"/>
<dbReference type="InterPro" id="IPR024109">
    <property type="entry name" value="Trp-tRNA-ligase_bac-type"/>
</dbReference>
<dbReference type="Pfam" id="PF00579">
    <property type="entry name" value="tRNA-synt_1b"/>
    <property type="match status" value="1"/>
</dbReference>
<dbReference type="SUPFAM" id="SSF52374">
    <property type="entry name" value="Nucleotidylyl transferase"/>
    <property type="match status" value="1"/>
</dbReference>
<keyword evidence="6 8" id="KW-0030">Aminoacyl-tRNA synthetase</keyword>
<keyword evidence="8" id="KW-0963">Cytoplasm</keyword>
<dbReference type="GO" id="GO:0005829">
    <property type="term" value="C:cytosol"/>
    <property type="evidence" value="ECO:0007669"/>
    <property type="project" value="TreeGrafter"/>
</dbReference>
<dbReference type="GO" id="GO:0005524">
    <property type="term" value="F:ATP binding"/>
    <property type="evidence" value="ECO:0007669"/>
    <property type="project" value="UniProtKB-UniRule"/>
</dbReference>
<dbReference type="GO" id="GO:0006436">
    <property type="term" value="P:tryptophanyl-tRNA aminoacylation"/>
    <property type="evidence" value="ECO:0007669"/>
    <property type="project" value="UniProtKB-UniRule"/>
</dbReference>
<comment type="subunit">
    <text evidence="8">Homodimer.</text>
</comment>
<feature type="binding site" evidence="8">
    <location>
        <begin position="146"/>
        <end position="148"/>
    </location>
    <ligand>
        <name>ATP</name>
        <dbReference type="ChEBI" id="CHEBI:30616"/>
    </ligand>
</feature>
<dbReference type="FunFam" id="1.10.240.10:FF:000005">
    <property type="entry name" value="Tryptophan--tRNA ligase"/>
    <property type="match status" value="1"/>
</dbReference>
<feature type="short sequence motif" description="'KMSKS' region" evidence="8">
    <location>
        <begin position="192"/>
        <end position="196"/>
    </location>
</feature>
<dbReference type="InterPro" id="IPR001412">
    <property type="entry name" value="aa-tRNA-synth_I_CS"/>
</dbReference>
<feature type="binding site" evidence="8">
    <location>
        <begin position="6"/>
        <end position="8"/>
    </location>
    <ligand>
        <name>ATP</name>
        <dbReference type="ChEBI" id="CHEBI:30616"/>
    </ligand>
</feature>
<dbReference type="RefSeq" id="WP_181015624.1">
    <property type="nucleotide sequence ID" value="NZ_LPWH01000122.1"/>
</dbReference>
<feature type="short sequence motif" description="'HIGH' region" evidence="8">
    <location>
        <begin position="7"/>
        <end position="15"/>
    </location>
</feature>
<keyword evidence="11" id="KW-1185">Reference proteome</keyword>
<organism evidence="10 11">
    <name type="scientific">Alkalispirochaeta sphaeroplastigenens</name>
    <dbReference type="NCBI Taxonomy" id="1187066"/>
    <lineage>
        <taxon>Bacteria</taxon>
        <taxon>Pseudomonadati</taxon>
        <taxon>Spirochaetota</taxon>
        <taxon>Spirochaetia</taxon>
        <taxon>Spirochaetales</taxon>
        <taxon>Spirochaetaceae</taxon>
        <taxon>Alkalispirochaeta</taxon>
    </lineage>
</organism>
<comment type="catalytic activity">
    <reaction evidence="7 8">
        <text>tRNA(Trp) + L-tryptophan + ATP = L-tryptophyl-tRNA(Trp) + AMP + diphosphate + H(+)</text>
        <dbReference type="Rhea" id="RHEA:24080"/>
        <dbReference type="Rhea" id="RHEA-COMP:9671"/>
        <dbReference type="Rhea" id="RHEA-COMP:9705"/>
        <dbReference type="ChEBI" id="CHEBI:15378"/>
        <dbReference type="ChEBI" id="CHEBI:30616"/>
        <dbReference type="ChEBI" id="CHEBI:33019"/>
        <dbReference type="ChEBI" id="CHEBI:57912"/>
        <dbReference type="ChEBI" id="CHEBI:78442"/>
        <dbReference type="ChEBI" id="CHEBI:78535"/>
        <dbReference type="ChEBI" id="CHEBI:456215"/>
        <dbReference type="EC" id="6.1.1.2"/>
    </reaction>
</comment>
<dbReference type="HAMAP" id="MF_00140_B">
    <property type="entry name" value="Trp_tRNA_synth_B"/>
    <property type="match status" value="1"/>
</dbReference>
<dbReference type="NCBIfam" id="TIGR00233">
    <property type="entry name" value="trpS"/>
    <property type="match status" value="1"/>
</dbReference>
<dbReference type="Proteomes" id="UP000237350">
    <property type="component" value="Unassembled WGS sequence"/>
</dbReference>
<dbReference type="CDD" id="cd00806">
    <property type="entry name" value="TrpRS_core"/>
    <property type="match status" value="1"/>
</dbReference>
<evidence type="ECO:0000256" key="2">
    <source>
        <dbReference type="ARBA" id="ARBA00022598"/>
    </source>
</evidence>
<feature type="binding site" evidence="8">
    <location>
        <begin position="14"/>
        <end position="15"/>
    </location>
    <ligand>
        <name>ATP</name>
        <dbReference type="ChEBI" id="CHEBI:30616"/>
    </ligand>
</feature>
<dbReference type="InterPro" id="IPR014729">
    <property type="entry name" value="Rossmann-like_a/b/a_fold"/>
</dbReference>
<feature type="binding site" evidence="8">
    <location>
        <position position="184"/>
    </location>
    <ligand>
        <name>ATP</name>
        <dbReference type="ChEBI" id="CHEBI:30616"/>
    </ligand>
</feature>
<keyword evidence="5 8" id="KW-0648">Protein biosynthesis</keyword>
<comment type="similarity">
    <text evidence="1 8 9">Belongs to the class-I aminoacyl-tRNA synthetase family.</text>
</comment>
<reference evidence="11" key="1">
    <citation type="submission" date="2015-12" db="EMBL/GenBank/DDBJ databases">
        <authorList>
            <person name="Lodha T.D."/>
            <person name="Chintalapati S."/>
            <person name="Chintalapati V.R."/>
            <person name="Sravanthi T."/>
        </authorList>
    </citation>
    <scope>NUCLEOTIDE SEQUENCE [LARGE SCALE GENOMIC DNA]</scope>
    <source>
        <strain evidence="11">JC133</strain>
    </source>
</reference>
<comment type="caution">
    <text evidence="10">The sequence shown here is derived from an EMBL/GenBank/DDBJ whole genome shotgun (WGS) entry which is preliminary data.</text>
</comment>
<dbReference type="PANTHER" id="PTHR43766">
    <property type="entry name" value="TRYPTOPHAN--TRNA LIGASE, MITOCHONDRIAL"/>
    <property type="match status" value="1"/>
</dbReference>
<comment type="function">
    <text evidence="8">Catalyzes the attachment of tryptophan to tRNA(Trp).</text>
</comment>
<accession>A0A2S4JGB2</accession>
<dbReference type="AlphaFoldDB" id="A0A2S4JGB2"/>
<keyword evidence="4 8" id="KW-0067">ATP-binding</keyword>
<evidence type="ECO:0000256" key="7">
    <source>
        <dbReference type="ARBA" id="ARBA00049929"/>
    </source>
</evidence>
<dbReference type="GO" id="GO:0004830">
    <property type="term" value="F:tryptophan-tRNA ligase activity"/>
    <property type="evidence" value="ECO:0007669"/>
    <property type="project" value="UniProtKB-UniRule"/>
</dbReference>
<keyword evidence="2 8" id="KW-0436">Ligase</keyword>
<dbReference type="PANTHER" id="PTHR43766:SF1">
    <property type="entry name" value="TRYPTOPHAN--TRNA LIGASE, MITOCHONDRIAL"/>
    <property type="match status" value="1"/>
</dbReference>
<name>A0A2S4JGB2_9SPIO</name>
<proteinExistence type="inferred from homology"/>
<evidence type="ECO:0000256" key="8">
    <source>
        <dbReference type="HAMAP-Rule" id="MF_00140"/>
    </source>
</evidence>
<keyword evidence="3 8" id="KW-0547">Nucleotide-binding</keyword>
<sequence length="343" mass="38676">MLTGDRPTGRLHLGHYVGSLQNRVKLQDQYECFFIIADLHTLTTRPEKSAIQEIAGNAREMVLDYLAAGVDPDRSTVYLQSAVPEIYELNLLFEMLVTVPRLQRLPSLKDMARSANLQEMPFGLLGYPILQSGDILLPRAHLVPVGKDNEAHVELTREIARRFNNLYGEVFPIPRVLVGDVPTLVGTDGKAKMSKSLNNTIYLSDKAQEVEKKVRGMFTDPNRVRADVPGTVEGNPVFIYHRIFNPNTAEVAELEDRYRSGTVGDVEVKERLAEALNRFLDPLRERRAAYEAEKGLVDRIILEGTMRVREEARKTLTEVRKATGLGGVWNSIRRKAEKAARQE</sequence>
<dbReference type="PRINTS" id="PR01039">
    <property type="entry name" value="TRNASYNTHTRP"/>
</dbReference>